<organism evidence="1 2">
    <name type="scientific">Camellia lanceoleosa</name>
    <dbReference type="NCBI Taxonomy" id="1840588"/>
    <lineage>
        <taxon>Eukaryota</taxon>
        <taxon>Viridiplantae</taxon>
        <taxon>Streptophyta</taxon>
        <taxon>Embryophyta</taxon>
        <taxon>Tracheophyta</taxon>
        <taxon>Spermatophyta</taxon>
        <taxon>Magnoliopsida</taxon>
        <taxon>eudicotyledons</taxon>
        <taxon>Gunneridae</taxon>
        <taxon>Pentapetalae</taxon>
        <taxon>asterids</taxon>
        <taxon>Ericales</taxon>
        <taxon>Theaceae</taxon>
        <taxon>Camellia</taxon>
    </lineage>
</organism>
<gene>
    <name evidence="1" type="ORF">LOK49_LG01G02675</name>
</gene>
<sequence length="921" mass="104941">MGDSSALPETEAEGAVPPEHLRCGRSDGKKWRCTGWKLQDKSVCQKHHLQSLQKSSSKKSASARVSKAAINEKPQRSGLSSKKKRKSRTDGESEDEVIPKKKMRGVTTVEDDDDDDGDDDDDEKEERLSSMKRGNKNLKGLGVTEKKSGMGVKIEQKVGGEGEDESSGGDSEDNEEGNLVKAPSERKSGMPIKIEEKEDTNDEGDSEDNEEDANLTKSIKKSSKQKKKKKKVRKLQAKTIIKYSGDEEEAHDERGDSDDEKDDKIESASLGRKKKFSKLQEKKLGLLKKHKQEEEDNTDDSNLGKRFRVDSRRRHFSTDGGDDDCSMCHQCMYSTKRVVRCRRGCRKRYCSPCIKRWYPQLSEEAIAESCPYCRGNCNCKACLRRMDILETNKYTGQPKSKDERIRHLKYLIYVLYPFLKQFDHDQTMEKEMEAKIQGLSLSDIEIQQAVCCNDERIYCCSSSEVDKMPKPAWNAKETGDIPCPPEEMGGCGHDRLELKCLFLESWVSELQKKVEKLVGSQIFAHVPEISKERCSCFNLDGEVDVGNGQLQKLLLEKMLMTTICTALHQVISNKDLEHFQRHWVMGEPVIVRNVLEFTCGLSWEPMVMWRAFREISYNKGSSDLAVTAVDCLDWCEVDINIHQFFKGYSEGRFHKNKWLEMLKLKDWPPSTFFEERLPRHGAEFISALPYLEYTHPRSGLLNVAAKLPKKMLKPDLGPKTYIAYGFAEELGRGDSVTKLHCDMSDALQEYLRKHHKEFRHIKCHPVEQVVHPIHDQTFYLTLHHKKKLKEEFGVEPWTFVQELGEAVIIPAGCPHQVRNLKSCIKVALDFVSPENIPECIRLTEEFRHLPPNHRAKEDKLEVKKMSLHALNQAVAKLEELTRCKTVNAEASPLETTVPCPDSCRLLEDLPPSSPASTPSPT</sequence>
<evidence type="ECO:0000313" key="1">
    <source>
        <dbReference type="EMBL" id="KAI8031346.1"/>
    </source>
</evidence>
<evidence type="ECO:0000313" key="2">
    <source>
        <dbReference type="Proteomes" id="UP001060215"/>
    </source>
</evidence>
<proteinExistence type="predicted"/>
<name>A0ACC0J4B0_9ERIC</name>
<reference evidence="1 2" key="1">
    <citation type="journal article" date="2022" name="Plant J.">
        <title>Chromosome-level genome of Camellia lanceoleosa provides a valuable resource for understanding genome evolution and self-incompatibility.</title>
        <authorList>
            <person name="Gong W."/>
            <person name="Xiao S."/>
            <person name="Wang L."/>
            <person name="Liao Z."/>
            <person name="Chang Y."/>
            <person name="Mo W."/>
            <person name="Hu G."/>
            <person name="Li W."/>
            <person name="Zhao G."/>
            <person name="Zhu H."/>
            <person name="Hu X."/>
            <person name="Ji K."/>
            <person name="Xiang X."/>
            <person name="Song Q."/>
            <person name="Yuan D."/>
            <person name="Jin S."/>
            <person name="Zhang L."/>
        </authorList>
    </citation>
    <scope>NUCLEOTIDE SEQUENCE [LARGE SCALE GENOMIC DNA]</scope>
    <source>
        <strain evidence="1">SQ_2022a</strain>
    </source>
</reference>
<dbReference type="EMBL" id="CM045758">
    <property type="protein sequence ID" value="KAI8031346.1"/>
    <property type="molecule type" value="Genomic_DNA"/>
</dbReference>
<dbReference type="Proteomes" id="UP001060215">
    <property type="component" value="Chromosome 1"/>
</dbReference>
<comment type="caution">
    <text evidence="1">The sequence shown here is derived from an EMBL/GenBank/DDBJ whole genome shotgun (WGS) entry which is preliminary data.</text>
</comment>
<keyword evidence="2" id="KW-1185">Reference proteome</keyword>
<protein>
    <submittedName>
        <fullName evidence="1">Lysine-specific demethylase JMJ25</fullName>
    </submittedName>
</protein>
<accession>A0ACC0J4B0</accession>